<evidence type="ECO:0000313" key="2">
    <source>
        <dbReference type="Proteomes" id="UP000293380"/>
    </source>
</evidence>
<proteinExistence type="predicted"/>
<organism evidence="1 2">
    <name type="scientific">Hafnia paralvei</name>
    <dbReference type="NCBI Taxonomy" id="546367"/>
    <lineage>
        <taxon>Bacteria</taxon>
        <taxon>Pseudomonadati</taxon>
        <taxon>Pseudomonadota</taxon>
        <taxon>Gammaproteobacteria</taxon>
        <taxon>Enterobacterales</taxon>
        <taxon>Hafniaceae</taxon>
        <taxon>Hafnia</taxon>
    </lineage>
</organism>
<dbReference type="RefSeq" id="WP_004092434.1">
    <property type="nucleotide sequence ID" value="NZ_SITD01000047.1"/>
</dbReference>
<gene>
    <name evidence="1" type="ORF">EYY89_09200</name>
</gene>
<dbReference type="SUPFAM" id="SSF69279">
    <property type="entry name" value="Phage tail proteins"/>
    <property type="match status" value="1"/>
</dbReference>
<dbReference type="Pfam" id="PF05354">
    <property type="entry name" value="Phage_attach"/>
    <property type="match status" value="1"/>
</dbReference>
<evidence type="ECO:0000313" key="1">
    <source>
        <dbReference type="EMBL" id="TBM28238.1"/>
    </source>
</evidence>
<sequence length="119" mass="13124">MSRFTERLQRADKVVDRTFAEELPVVLMVGAERRPITAIFEKPDACAEVHGGGEIRDVAPALSAYTVDIQGLAKRHAVTVGAEHYWVTHIGADEMGRTRITLAVGEPGKPVEDITQWSR</sequence>
<name>A0A4Q9ESI9_9GAMM</name>
<dbReference type="Gene3D" id="2.40.10.180">
    <property type="entry name" value="Phage tail proteins"/>
    <property type="match status" value="1"/>
</dbReference>
<dbReference type="InterPro" id="IPR053734">
    <property type="entry name" value="Phage_Head-Tail_Connect_sf"/>
</dbReference>
<reference evidence="1 2" key="1">
    <citation type="submission" date="2019-02" db="EMBL/GenBank/DDBJ databases">
        <title>Comparative genomic analysis of the Hafnia genus genomes.</title>
        <authorList>
            <person name="Zhiqiu Y."/>
            <person name="Chao Y."/>
            <person name="Yuhui D."/>
            <person name="Di H."/>
            <person name="Bin L."/>
        </authorList>
    </citation>
    <scope>NUCLEOTIDE SEQUENCE [LARGE SCALE GENOMIC DNA]</scope>
    <source>
        <strain evidence="1 2">PCM_1194</strain>
    </source>
</reference>
<dbReference type="GO" id="GO:0019068">
    <property type="term" value="P:virion assembly"/>
    <property type="evidence" value="ECO:0007669"/>
    <property type="project" value="InterPro"/>
</dbReference>
<accession>A0A4Q9ESI9</accession>
<comment type="caution">
    <text evidence="1">The sequence shown here is derived from an EMBL/GenBank/DDBJ whole genome shotgun (WGS) entry which is preliminary data.</text>
</comment>
<dbReference type="InterPro" id="IPR008018">
    <property type="entry name" value="Phage_tail_attach_FII"/>
</dbReference>
<protein>
    <submittedName>
        <fullName evidence="1">Uncharacterized protein</fullName>
    </submittedName>
</protein>
<dbReference type="Proteomes" id="UP000293380">
    <property type="component" value="Unassembled WGS sequence"/>
</dbReference>
<dbReference type="AlphaFoldDB" id="A0A4Q9ESI9"/>
<dbReference type="EMBL" id="SITD01000047">
    <property type="protein sequence ID" value="TBM28238.1"/>
    <property type="molecule type" value="Genomic_DNA"/>
</dbReference>